<evidence type="ECO:0000256" key="3">
    <source>
        <dbReference type="ARBA" id="ARBA00022723"/>
    </source>
</evidence>
<proteinExistence type="predicted"/>
<dbReference type="InterPro" id="IPR029071">
    <property type="entry name" value="Ubiquitin-like_domsf"/>
</dbReference>
<keyword evidence="8" id="KW-0862">Zinc</keyword>
<keyword evidence="13" id="KW-1185">Reference proteome</keyword>
<evidence type="ECO:0000259" key="11">
    <source>
        <dbReference type="PROSITE" id="PS50053"/>
    </source>
</evidence>
<comment type="caution">
    <text evidence="12">The sequence shown here is derived from an EMBL/GenBank/DDBJ whole genome shotgun (WGS) entry which is preliminary data.</text>
</comment>
<reference evidence="12 13" key="1">
    <citation type="submission" date="2015-12" db="EMBL/GenBank/DDBJ databases">
        <title>The genome of Folsomia candida.</title>
        <authorList>
            <person name="Faddeeva A."/>
            <person name="Derks M.F."/>
            <person name="Anvar Y."/>
            <person name="Smit S."/>
            <person name="Van Straalen N."/>
            <person name="Roelofs D."/>
        </authorList>
    </citation>
    <scope>NUCLEOTIDE SEQUENCE [LARGE SCALE GENOMIC DNA]</scope>
    <source>
        <strain evidence="12 13">VU population</strain>
        <tissue evidence="12">Whole body</tissue>
    </source>
</reference>
<dbReference type="CDD" id="cd17059">
    <property type="entry name" value="Ubl_OTU1"/>
    <property type="match status" value="1"/>
</dbReference>
<keyword evidence="6 9" id="KW-0378">Hydrolase</keyword>
<keyword evidence="3" id="KW-0479">Metal-binding</keyword>
<dbReference type="CDD" id="cd22745">
    <property type="entry name" value="OTU_OTU1"/>
    <property type="match status" value="1"/>
</dbReference>
<dbReference type="Proteomes" id="UP000198287">
    <property type="component" value="Unassembled WGS sequence"/>
</dbReference>
<dbReference type="GO" id="GO:0036503">
    <property type="term" value="P:ERAD pathway"/>
    <property type="evidence" value="ECO:0007669"/>
    <property type="project" value="TreeGrafter"/>
</dbReference>
<evidence type="ECO:0000256" key="5">
    <source>
        <dbReference type="ARBA" id="ARBA00022786"/>
    </source>
</evidence>
<dbReference type="GO" id="GO:0016579">
    <property type="term" value="P:protein deubiquitination"/>
    <property type="evidence" value="ECO:0007669"/>
    <property type="project" value="TreeGrafter"/>
</dbReference>
<organism evidence="12 13">
    <name type="scientific">Folsomia candida</name>
    <name type="common">Springtail</name>
    <dbReference type="NCBI Taxonomy" id="158441"/>
    <lineage>
        <taxon>Eukaryota</taxon>
        <taxon>Metazoa</taxon>
        <taxon>Ecdysozoa</taxon>
        <taxon>Arthropoda</taxon>
        <taxon>Hexapoda</taxon>
        <taxon>Collembola</taxon>
        <taxon>Entomobryomorpha</taxon>
        <taxon>Isotomoidea</taxon>
        <taxon>Isotomidae</taxon>
        <taxon>Proisotominae</taxon>
        <taxon>Folsomia</taxon>
    </lineage>
</organism>
<feature type="region of interest" description="Disordered" evidence="10">
    <location>
        <begin position="146"/>
        <end position="188"/>
    </location>
</feature>
<dbReference type="GO" id="GO:0008270">
    <property type="term" value="F:zinc ion binding"/>
    <property type="evidence" value="ECO:0007669"/>
    <property type="project" value="UniProtKB-KW"/>
</dbReference>
<comment type="subcellular location">
    <subcellularLocation>
        <location evidence="9">Cytoplasm</location>
    </subcellularLocation>
</comment>
<dbReference type="STRING" id="158441.A0A226E6C0"/>
<dbReference type="EC" id="3.4.19.12" evidence="9"/>
<evidence type="ECO:0000256" key="7">
    <source>
        <dbReference type="ARBA" id="ARBA00022807"/>
    </source>
</evidence>
<evidence type="ECO:0000256" key="2">
    <source>
        <dbReference type="ARBA" id="ARBA00022670"/>
    </source>
</evidence>
<dbReference type="Pfam" id="PF24560">
    <property type="entry name" value="zf-C2H2_OTU1_C"/>
    <property type="match status" value="1"/>
</dbReference>
<dbReference type="GO" id="GO:0005634">
    <property type="term" value="C:nucleus"/>
    <property type="evidence" value="ECO:0007669"/>
    <property type="project" value="TreeGrafter"/>
</dbReference>
<evidence type="ECO:0000256" key="1">
    <source>
        <dbReference type="ARBA" id="ARBA00000707"/>
    </source>
</evidence>
<dbReference type="GO" id="GO:0030968">
    <property type="term" value="P:endoplasmic reticulum unfolded protein response"/>
    <property type="evidence" value="ECO:0007669"/>
    <property type="project" value="TreeGrafter"/>
</dbReference>
<evidence type="ECO:0000256" key="9">
    <source>
        <dbReference type="RuleBase" id="RU367104"/>
    </source>
</evidence>
<dbReference type="EMBL" id="LNIX01000006">
    <property type="protein sequence ID" value="OXA52604.1"/>
    <property type="molecule type" value="Genomic_DNA"/>
</dbReference>
<dbReference type="PANTHER" id="PTHR13312">
    <property type="entry name" value="HIV-INDUCED PROTEIN-7-LIKE PROTEASE"/>
    <property type="match status" value="1"/>
</dbReference>
<feature type="region of interest" description="Disordered" evidence="10">
    <location>
        <begin position="106"/>
        <end position="125"/>
    </location>
</feature>
<dbReference type="Gene3D" id="3.10.20.90">
    <property type="entry name" value="Phosphatidylinositol 3-kinase Catalytic Subunit, Chain A, domain 1"/>
    <property type="match status" value="1"/>
</dbReference>
<dbReference type="SUPFAM" id="SSF54001">
    <property type="entry name" value="Cysteine proteinases"/>
    <property type="match status" value="1"/>
</dbReference>
<comment type="catalytic activity">
    <reaction evidence="1 9">
        <text>Thiol-dependent hydrolysis of ester, thioester, amide, peptide and isopeptide bonds formed by the C-terminal Gly of ubiquitin (a 76-residue protein attached to proteins as an intracellular targeting signal).</text>
        <dbReference type="EC" id="3.4.19.12"/>
    </reaction>
</comment>
<dbReference type="SUPFAM" id="SSF54236">
    <property type="entry name" value="Ubiquitin-like"/>
    <property type="match status" value="1"/>
</dbReference>
<evidence type="ECO:0000256" key="8">
    <source>
        <dbReference type="ARBA" id="ARBA00022833"/>
    </source>
</evidence>
<feature type="compositionally biased region" description="Polar residues" evidence="10">
    <location>
        <begin position="160"/>
        <end position="178"/>
    </location>
</feature>
<dbReference type="AlphaFoldDB" id="A0A226E6C0"/>
<evidence type="ECO:0000313" key="13">
    <source>
        <dbReference type="Proteomes" id="UP000198287"/>
    </source>
</evidence>
<evidence type="ECO:0000256" key="6">
    <source>
        <dbReference type="ARBA" id="ARBA00022801"/>
    </source>
</evidence>
<keyword evidence="7 9" id="KW-0788">Thiol protease</keyword>
<accession>A0A226E6C0</accession>
<sequence>MSTTEGVELAEKWLALRIKSKKSQSTILRDVSTKQTVHEFIVKLAEMTDVPEDKMMILTGFPPKKIELDRLALLESLGLSNQDTVIVELDVNSSAAPAAGTSLLQSQAGKVDQTPPTNGPSEAPVRNQLIINALNASTVKELETQKVPTVDIDSPELSRALTSSTPSAPSYQRQNLSRGANEHEDPGATHTRELIAATVASDADRFDEAMLGRPNADYVQWIMKSESWGGGIELSILSEFYEFEMAVVDIQSLHICKFGEDKNYSERLLLLYDGIHYDPLYFDPFDGSKIQTKFPTSDSSILDKAIQLGREAKAAHQFTDLSNFSLKCGVCYQLLKGQTEAQAHAKQTGHTNFSEITQ</sequence>
<dbReference type="InterPro" id="IPR000626">
    <property type="entry name" value="Ubiquitin-like_dom"/>
</dbReference>
<name>A0A226E6C0_FOLCA</name>
<dbReference type="GO" id="GO:0004843">
    <property type="term" value="F:cysteine-type deubiquitinase activity"/>
    <property type="evidence" value="ECO:0007669"/>
    <property type="project" value="UniProtKB-UniRule"/>
</dbReference>
<keyword evidence="9" id="KW-0963">Cytoplasm</keyword>
<keyword evidence="4" id="KW-0863">Zinc-finger</keyword>
<dbReference type="PANTHER" id="PTHR13312:SF0">
    <property type="entry name" value="UBIQUITIN THIOESTERASE OTU1"/>
    <property type="match status" value="1"/>
</dbReference>
<keyword evidence="2" id="KW-0645">Protease</keyword>
<feature type="compositionally biased region" description="Polar residues" evidence="10">
    <location>
        <begin position="106"/>
        <end position="120"/>
    </location>
</feature>
<gene>
    <name evidence="12" type="ORF">Fcan01_12271</name>
</gene>
<dbReference type="GO" id="GO:0005829">
    <property type="term" value="C:cytosol"/>
    <property type="evidence" value="ECO:0007669"/>
    <property type="project" value="TreeGrafter"/>
</dbReference>
<dbReference type="InterPro" id="IPR038765">
    <property type="entry name" value="Papain-like_cys_pep_sf"/>
</dbReference>
<dbReference type="InterPro" id="IPR057766">
    <property type="entry name" value="Znf-C2H2_OTU1-like_C"/>
</dbReference>
<dbReference type="InterPro" id="IPR048857">
    <property type="entry name" value="OTU1_Ubl"/>
</dbReference>
<evidence type="ECO:0000313" key="12">
    <source>
        <dbReference type="EMBL" id="OXA52604.1"/>
    </source>
</evidence>
<feature type="domain" description="Ubiquitin-like" evidence="11">
    <location>
        <begin position="14"/>
        <end position="94"/>
    </location>
</feature>
<dbReference type="PROSITE" id="PS50053">
    <property type="entry name" value="UBIQUITIN_2"/>
    <property type="match status" value="1"/>
</dbReference>
<dbReference type="OMA" id="VDEYCAW"/>
<evidence type="ECO:0000256" key="10">
    <source>
        <dbReference type="SAM" id="MobiDB-lite"/>
    </source>
</evidence>
<keyword evidence="5 9" id="KW-0833">Ubl conjugation pathway</keyword>
<dbReference type="OrthoDB" id="65596at2759"/>
<protein>
    <recommendedName>
        <fullName evidence="9">Ubiquitin thioesterase OTU</fullName>
        <ecNumber evidence="9">3.4.19.12</ecNumber>
    </recommendedName>
</protein>
<comment type="function">
    <text evidence="9">Hydrolase that can remove conjugated ubiquitin from proteins and may therefore play an important regulatory role at the level of protein turnover by preventing degradation.</text>
</comment>
<dbReference type="Gene3D" id="3.90.70.80">
    <property type="match status" value="1"/>
</dbReference>
<dbReference type="Pfam" id="PF21403">
    <property type="entry name" value="OTU1_UBXL"/>
    <property type="match status" value="1"/>
</dbReference>
<evidence type="ECO:0000256" key="4">
    <source>
        <dbReference type="ARBA" id="ARBA00022771"/>
    </source>
</evidence>